<feature type="domain" description="Leucine-rich repeat-containing N-terminal plant-type" evidence="12">
    <location>
        <begin position="195"/>
        <end position="232"/>
    </location>
</feature>
<evidence type="ECO:0000256" key="5">
    <source>
        <dbReference type="ARBA" id="ARBA00022692"/>
    </source>
</evidence>
<dbReference type="Gene3D" id="3.80.10.10">
    <property type="entry name" value="Ribonuclease Inhibitor"/>
    <property type="match status" value="4"/>
</dbReference>
<dbReference type="InterPro" id="IPR001611">
    <property type="entry name" value="Leu-rich_rpt"/>
</dbReference>
<sequence length="1142" mass="126448">MARRPHGKQDCKPHVACWQPPASHVVACWQSGSHQQATLWLTGTLQPTASHVVACWQACKPQRGLLCLQVLQDLHRQDNLLANIQDKEDRQLTYTPRDTFVCATWHARPHDKQDYKPSGLHASHTWLAGKVAATSKPRCGLLAHCSQQQATLWLAGKHASHNVACCACKSCKTCTEHTASCNDSLQATEESSCLENERSALLAIKSDMYDPGDWFSSWIGRDCCNWRGVGCDNITGHVTELDLHSPYPYYVYEEDPFLYMLDSFSPGRIGASKLNPSLQELKHLKYLDLSMNNFSYAHIPNMIASLVHLEYLNLSRTLFCGLISPQFGNLSGLRYLDLNGCDDSLYYTSKSCLRSGGLQWLSHIPSLEYLDMSCVNLSRATNWLQEINSLGTFQALNLGNAKLPPVTSPLPPFNLTSISQLSLFHYRNFSNAMLSWLSNASNLRYLDLRECYSGLHVEQLQVSLGALPNLKKLEVADNLIKGEISGILINISTSLQHLDVSYNDVSGEIEDILWNLRHLEHLSLDSTNVKGYLPHVMENLTTIRHLSVSNTHIAGHIPETVGKLVNLRYLDLSYNRITGVIPWSIGNLTNLVGLRLVSSNLTGSMPETLGNLTNLEFLDFVSSNVFGQVPESIGKLQKLRVLFLKNNLFTGQIPESIGSLYNLEFFSISENYLIGRIPGNLGDLCNLRLFDLSLNSIGGELTDLADGWSNCTRGALLTYLYLDDNNLGGLIPPSVGQLQQLEQLVLSHNSFHRLPQSFGNATNLVIFSLAGNHLQGNLPPFFCNMMLDVLDLSSNELSGEVPQCHVSFATSLVSLHLNDNSLSGSFPTFLKHCKDLVILDLGENKFSGEIPTWIGQSLASLKILRLHSNLFHGAIPTTIASIDSLQLLDLSSNRLDGNIPSSLSNLSAMAVNSSTDSLYGDSDYGEGLTITTKGSSYEYTDELRLVRSLDLSNNNLSGEIPNELTDLLGLHFLNLSMNHLTGRIPEKIGCMAQLESLDLSMNNLTGEVPASLSALSFLEYLNLSYNNLSGRIPESTQLSTFNASIYAGNEGLCGSPLPQCSSHATFQVPSEQTQADKFGRVIQYSSIAIGFIVGFWGFIGTMILKKEVRVSLFQWLDKTCDDIYVQLSLKLKKLKRLREEEN</sequence>
<dbReference type="InterPro" id="IPR046956">
    <property type="entry name" value="RLP23-like"/>
</dbReference>
<dbReference type="Pfam" id="PF13516">
    <property type="entry name" value="LRR_6"/>
    <property type="match status" value="2"/>
</dbReference>
<dbReference type="Pfam" id="PF23598">
    <property type="entry name" value="LRR_14"/>
    <property type="match status" value="1"/>
</dbReference>
<dbReference type="PANTHER" id="PTHR48063">
    <property type="entry name" value="LRR RECEPTOR-LIKE KINASE"/>
    <property type="match status" value="1"/>
</dbReference>
<reference evidence="14 15" key="1">
    <citation type="submission" date="2020-08" db="EMBL/GenBank/DDBJ databases">
        <title>Plant Genome Project.</title>
        <authorList>
            <person name="Zhang R.-G."/>
        </authorList>
    </citation>
    <scope>NUCLEOTIDE SEQUENCE [LARGE SCALE GENOMIC DNA]</scope>
    <source>
        <tissue evidence="14">Rhizome</tissue>
    </source>
</reference>
<protein>
    <submittedName>
        <fullName evidence="14">Uncharacterized protein</fullName>
    </submittedName>
</protein>
<feature type="domain" description="Disease resistance R13L4/SHOC-2-like LRR" evidence="13">
    <location>
        <begin position="520"/>
        <end position="622"/>
    </location>
</feature>
<organism evidence="14 15">
    <name type="scientific">Zingiber officinale</name>
    <name type="common">Ginger</name>
    <name type="synonym">Amomum zingiber</name>
    <dbReference type="NCBI Taxonomy" id="94328"/>
    <lineage>
        <taxon>Eukaryota</taxon>
        <taxon>Viridiplantae</taxon>
        <taxon>Streptophyta</taxon>
        <taxon>Embryophyta</taxon>
        <taxon>Tracheophyta</taxon>
        <taxon>Spermatophyta</taxon>
        <taxon>Magnoliopsida</taxon>
        <taxon>Liliopsida</taxon>
        <taxon>Zingiberales</taxon>
        <taxon>Zingiberaceae</taxon>
        <taxon>Zingiber</taxon>
    </lineage>
</organism>
<name>A0A8J5KUV0_ZINOF</name>
<dbReference type="FunFam" id="3.80.10.10:FF:000095">
    <property type="entry name" value="LRR receptor-like serine/threonine-protein kinase GSO1"/>
    <property type="match status" value="2"/>
</dbReference>
<evidence type="ECO:0000313" key="15">
    <source>
        <dbReference type="Proteomes" id="UP000734854"/>
    </source>
</evidence>
<dbReference type="InterPro" id="IPR032675">
    <property type="entry name" value="LRR_dom_sf"/>
</dbReference>
<evidence type="ECO:0000256" key="9">
    <source>
        <dbReference type="ARBA" id="ARBA00023136"/>
    </source>
</evidence>
<evidence type="ECO:0000256" key="3">
    <source>
        <dbReference type="ARBA" id="ARBA00022475"/>
    </source>
</evidence>
<accession>A0A8J5KUV0</accession>
<dbReference type="Pfam" id="PF00560">
    <property type="entry name" value="LRR_1"/>
    <property type="match status" value="9"/>
</dbReference>
<keyword evidence="6" id="KW-0732">Signal</keyword>
<dbReference type="GO" id="GO:0005886">
    <property type="term" value="C:plasma membrane"/>
    <property type="evidence" value="ECO:0007669"/>
    <property type="project" value="UniProtKB-SubCell"/>
</dbReference>
<dbReference type="SMART" id="SM00369">
    <property type="entry name" value="LRR_TYP"/>
    <property type="match status" value="10"/>
</dbReference>
<dbReference type="Pfam" id="PF13855">
    <property type="entry name" value="LRR_8"/>
    <property type="match status" value="1"/>
</dbReference>
<keyword evidence="3" id="KW-1003">Cell membrane</keyword>
<dbReference type="FunFam" id="3.80.10.10:FF:000111">
    <property type="entry name" value="LRR receptor-like serine/threonine-protein kinase ERECTA"/>
    <property type="match status" value="1"/>
</dbReference>
<comment type="similarity">
    <text evidence="2">Belongs to the RLP family.</text>
</comment>
<keyword evidence="10" id="KW-0325">Glycoprotein</keyword>
<evidence type="ECO:0000256" key="2">
    <source>
        <dbReference type="ARBA" id="ARBA00009592"/>
    </source>
</evidence>
<feature type="transmembrane region" description="Helical" evidence="11">
    <location>
        <begin position="1081"/>
        <end position="1104"/>
    </location>
</feature>
<dbReference type="PANTHER" id="PTHR48063:SF112">
    <property type="entry name" value="RECEPTOR LIKE PROTEIN 30-LIKE"/>
    <property type="match status" value="1"/>
</dbReference>
<keyword evidence="4" id="KW-0433">Leucine-rich repeat</keyword>
<keyword evidence="9 11" id="KW-0472">Membrane</keyword>
<dbReference type="SUPFAM" id="SSF52058">
    <property type="entry name" value="L domain-like"/>
    <property type="match status" value="3"/>
</dbReference>
<dbReference type="InterPro" id="IPR055414">
    <property type="entry name" value="LRR_R13L4/SHOC2-like"/>
</dbReference>
<evidence type="ECO:0000259" key="13">
    <source>
        <dbReference type="Pfam" id="PF23598"/>
    </source>
</evidence>
<evidence type="ECO:0000256" key="1">
    <source>
        <dbReference type="ARBA" id="ARBA00004251"/>
    </source>
</evidence>
<keyword evidence="7" id="KW-0677">Repeat</keyword>
<dbReference type="AlphaFoldDB" id="A0A8J5KUV0"/>
<dbReference type="EMBL" id="JACMSC010000014">
    <property type="protein sequence ID" value="KAG6490428.1"/>
    <property type="molecule type" value="Genomic_DNA"/>
</dbReference>
<evidence type="ECO:0000313" key="14">
    <source>
        <dbReference type="EMBL" id="KAG6490428.1"/>
    </source>
</evidence>
<dbReference type="PROSITE" id="PS51450">
    <property type="entry name" value="LRR"/>
    <property type="match status" value="2"/>
</dbReference>
<comment type="subcellular location">
    <subcellularLocation>
        <location evidence="1">Cell membrane</location>
        <topology evidence="1">Single-pass type I membrane protein</topology>
    </subcellularLocation>
</comment>
<gene>
    <name evidence="14" type="ORF">ZIOFF_051724</name>
</gene>
<evidence type="ECO:0000256" key="7">
    <source>
        <dbReference type="ARBA" id="ARBA00022737"/>
    </source>
</evidence>
<dbReference type="SMART" id="SM00365">
    <property type="entry name" value="LRR_SD22"/>
    <property type="match status" value="3"/>
</dbReference>
<keyword evidence="5 11" id="KW-0812">Transmembrane</keyword>
<evidence type="ECO:0000256" key="8">
    <source>
        <dbReference type="ARBA" id="ARBA00022989"/>
    </source>
</evidence>
<dbReference type="InterPro" id="IPR013210">
    <property type="entry name" value="LRR_N_plant-typ"/>
</dbReference>
<evidence type="ECO:0000256" key="4">
    <source>
        <dbReference type="ARBA" id="ARBA00022614"/>
    </source>
</evidence>
<keyword evidence="15" id="KW-1185">Reference proteome</keyword>
<comment type="caution">
    <text evidence="14">The sequence shown here is derived from an EMBL/GenBank/DDBJ whole genome shotgun (WGS) entry which is preliminary data.</text>
</comment>
<dbReference type="Pfam" id="PF08263">
    <property type="entry name" value="LRRNT_2"/>
    <property type="match status" value="1"/>
</dbReference>
<evidence type="ECO:0000259" key="12">
    <source>
        <dbReference type="Pfam" id="PF08263"/>
    </source>
</evidence>
<evidence type="ECO:0000256" key="11">
    <source>
        <dbReference type="SAM" id="Phobius"/>
    </source>
</evidence>
<dbReference type="InterPro" id="IPR003591">
    <property type="entry name" value="Leu-rich_rpt_typical-subtyp"/>
</dbReference>
<dbReference type="Proteomes" id="UP000734854">
    <property type="component" value="Unassembled WGS sequence"/>
</dbReference>
<evidence type="ECO:0000256" key="6">
    <source>
        <dbReference type="ARBA" id="ARBA00022729"/>
    </source>
</evidence>
<keyword evidence="8 11" id="KW-1133">Transmembrane helix</keyword>
<proteinExistence type="inferred from homology"/>
<evidence type="ECO:0000256" key="10">
    <source>
        <dbReference type="ARBA" id="ARBA00023180"/>
    </source>
</evidence>
<dbReference type="PRINTS" id="PR00019">
    <property type="entry name" value="LEURICHRPT"/>
</dbReference>